<dbReference type="RefSeq" id="WP_380746320.1">
    <property type="nucleotide sequence ID" value="NZ_JBHSRF010000002.1"/>
</dbReference>
<evidence type="ECO:0000313" key="4">
    <source>
        <dbReference type="Proteomes" id="UP001596137"/>
    </source>
</evidence>
<protein>
    <submittedName>
        <fullName evidence="3">Lamin tail domain-containing protein</fullName>
    </submittedName>
</protein>
<dbReference type="Gene3D" id="2.60.40.1260">
    <property type="entry name" value="Lamin Tail domain"/>
    <property type="match status" value="1"/>
</dbReference>
<evidence type="ECO:0000256" key="1">
    <source>
        <dbReference type="SAM" id="SignalP"/>
    </source>
</evidence>
<dbReference type="EMBL" id="JBHSRF010000002">
    <property type="protein sequence ID" value="MFC6079851.1"/>
    <property type="molecule type" value="Genomic_DNA"/>
</dbReference>
<comment type="caution">
    <text evidence="3">The sequence shown here is derived from an EMBL/GenBank/DDBJ whole genome shotgun (WGS) entry which is preliminary data.</text>
</comment>
<dbReference type="SUPFAM" id="SSF74853">
    <property type="entry name" value="Lamin A/C globular tail domain"/>
    <property type="match status" value="1"/>
</dbReference>
<name>A0ABW1N9D9_9ACTN</name>
<dbReference type="Proteomes" id="UP001596137">
    <property type="component" value="Unassembled WGS sequence"/>
</dbReference>
<evidence type="ECO:0000313" key="3">
    <source>
        <dbReference type="EMBL" id="MFC6079851.1"/>
    </source>
</evidence>
<gene>
    <name evidence="3" type="ORF">ACFP1K_01675</name>
</gene>
<reference evidence="4" key="1">
    <citation type="journal article" date="2019" name="Int. J. Syst. Evol. Microbiol.">
        <title>The Global Catalogue of Microorganisms (GCM) 10K type strain sequencing project: providing services to taxonomists for standard genome sequencing and annotation.</title>
        <authorList>
            <consortium name="The Broad Institute Genomics Platform"/>
            <consortium name="The Broad Institute Genome Sequencing Center for Infectious Disease"/>
            <person name="Wu L."/>
            <person name="Ma J."/>
        </authorList>
    </citation>
    <scope>NUCLEOTIDE SEQUENCE [LARGE SCALE GENOMIC DNA]</scope>
    <source>
        <strain evidence="4">JCM 30346</strain>
    </source>
</reference>
<dbReference type="InterPro" id="IPR036415">
    <property type="entry name" value="Lamin_tail_dom_sf"/>
</dbReference>
<proteinExistence type="predicted"/>
<feature type="signal peptide" evidence="1">
    <location>
        <begin position="1"/>
        <end position="25"/>
    </location>
</feature>
<feature type="chain" id="PRO_5046086015" evidence="1">
    <location>
        <begin position="26"/>
        <end position="149"/>
    </location>
</feature>
<organism evidence="3 4">
    <name type="scientific">Sphaerisporangium aureirubrum</name>
    <dbReference type="NCBI Taxonomy" id="1544736"/>
    <lineage>
        <taxon>Bacteria</taxon>
        <taxon>Bacillati</taxon>
        <taxon>Actinomycetota</taxon>
        <taxon>Actinomycetes</taxon>
        <taxon>Streptosporangiales</taxon>
        <taxon>Streptosporangiaceae</taxon>
        <taxon>Sphaerisporangium</taxon>
    </lineage>
</organism>
<accession>A0ABW1N9D9</accession>
<keyword evidence="4" id="KW-1185">Reference proteome</keyword>
<dbReference type="InterPro" id="IPR001322">
    <property type="entry name" value="Lamin_tail_dom"/>
</dbReference>
<dbReference type="Pfam" id="PF00932">
    <property type="entry name" value="LTD"/>
    <property type="match status" value="1"/>
</dbReference>
<evidence type="ECO:0000259" key="2">
    <source>
        <dbReference type="PROSITE" id="PS51841"/>
    </source>
</evidence>
<sequence length="149" mass="16269">MRVRSLGAVVVLAGSLVAVAPSAQAAAAPAVQITRVWYDSPGVDRRGNASLNAEYVRIKNTTRKAINLEEWVLHDKTGYKYLFGVLAIKPGKTITVRTGQGDSGTSTLFWGRRAYVWNNDADTAYLRRADGRPVDSCAYRATRSGYVDC</sequence>
<keyword evidence="1" id="KW-0732">Signal</keyword>
<feature type="domain" description="LTD" evidence="2">
    <location>
        <begin position="19"/>
        <end position="143"/>
    </location>
</feature>
<dbReference type="PROSITE" id="PS51841">
    <property type="entry name" value="LTD"/>
    <property type="match status" value="1"/>
</dbReference>